<dbReference type="Proteomes" id="UP000821845">
    <property type="component" value="Chromosome 6"/>
</dbReference>
<proteinExistence type="predicted"/>
<organism evidence="1 2">
    <name type="scientific">Hyalomma asiaticum</name>
    <name type="common">Tick</name>
    <dbReference type="NCBI Taxonomy" id="266040"/>
    <lineage>
        <taxon>Eukaryota</taxon>
        <taxon>Metazoa</taxon>
        <taxon>Ecdysozoa</taxon>
        <taxon>Arthropoda</taxon>
        <taxon>Chelicerata</taxon>
        <taxon>Arachnida</taxon>
        <taxon>Acari</taxon>
        <taxon>Parasitiformes</taxon>
        <taxon>Ixodida</taxon>
        <taxon>Ixodoidea</taxon>
        <taxon>Ixodidae</taxon>
        <taxon>Hyalomminae</taxon>
        <taxon>Hyalomma</taxon>
    </lineage>
</organism>
<reference evidence="1" key="1">
    <citation type="submission" date="2020-05" db="EMBL/GenBank/DDBJ databases">
        <title>Large-scale comparative analyses of tick genomes elucidate their genetic diversity and vector capacities.</title>
        <authorList>
            <person name="Jia N."/>
            <person name="Wang J."/>
            <person name="Shi W."/>
            <person name="Du L."/>
            <person name="Sun Y."/>
            <person name="Zhan W."/>
            <person name="Jiang J."/>
            <person name="Wang Q."/>
            <person name="Zhang B."/>
            <person name="Ji P."/>
            <person name="Sakyi L.B."/>
            <person name="Cui X."/>
            <person name="Yuan T."/>
            <person name="Jiang B."/>
            <person name="Yang W."/>
            <person name="Lam T.T.-Y."/>
            <person name="Chang Q."/>
            <person name="Ding S."/>
            <person name="Wang X."/>
            <person name="Zhu J."/>
            <person name="Ruan X."/>
            <person name="Zhao L."/>
            <person name="Wei J."/>
            <person name="Que T."/>
            <person name="Du C."/>
            <person name="Cheng J."/>
            <person name="Dai P."/>
            <person name="Han X."/>
            <person name="Huang E."/>
            <person name="Gao Y."/>
            <person name="Liu J."/>
            <person name="Shao H."/>
            <person name="Ye R."/>
            <person name="Li L."/>
            <person name="Wei W."/>
            <person name="Wang X."/>
            <person name="Wang C."/>
            <person name="Yang T."/>
            <person name="Huo Q."/>
            <person name="Li W."/>
            <person name="Guo W."/>
            <person name="Chen H."/>
            <person name="Zhou L."/>
            <person name="Ni X."/>
            <person name="Tian J."/>
            <person name="Zhou Y."/>
            <person name="Sheng Y."/>
            <person name="Liu T."/>
            <person name="Pan Y."/>
            <person name="Xia L."/>
            <person name="Li J."/>
            <person name="Zhao F."/>
            <person name="Cao W."/>
        </authorList>
    </citation>
    <scope>NUCLEOTIDE SEQUENCE</scope>
    <source>
        <strain evidence="1">Hyas-2018</strain>
    </source>
</reference>
<evidence type="ECO:0000313" key="2">
    <source>
        <dbReference type="Proteomes" id="UP000821845"/>
    </source>
</evidence>
<protein>
    <submittedName>
        <fullName evidence="1">Uncharacterized protein</fullName>
    </submittedName>
</protein>
<evidence type="ECO:0000313" key="1">
    <source>
        <dbReference type="EMBL" id="KAH6927285.1"/>
    </source>
</evidence>
<keyword evidence="2" id="KW-1185">Reference proteome</keyword>
<gene>
    <name evidence="1" type="ORF">HPB50_001246</name>
</gene>
<sequence length="515" mass="57688">MPGTTGAGHCSRRRARTSAKHFELMLDFMERHPNLAMSQLDSSYTVKDRKREWGEFAQYLNSRPMGMQKDTDKWRKSLKASVKAQAVRNMAPPVRSALSSIETRLANSKRRACRTSTRQFERMLDYVERHPYTVSSRYPVSQTVREQHWKQLAERLNSEELNPPKGVDRWKKTWFDWKCNVRAKARSAAGKKSLSPLEKRLIAITDLLDSDDAPAARKDALPYAEVVYEVEDTSNAAYLAGAPSRTEAIGNAEPIPDSVQSGYGESQGEYIVPTSEMSVPVNSTMVQVPAGTASSGRPSLLLSNVSSLSNGPRPAVGVKLEVVDDENGENGELNSEVDANDSQQASVATAEDSSPQFRWAQQEEGTQSQPLDATGNLTPVGRSGRRATPADGADSFGAASLDDLKTRFELQIFTATKRKLEADERRADAEAEFYRQEIKRSMALANLHGEEQRKIAAIADFHEEERRRAAAKVEMLLEHKKFFVQQQKTEVLKRRLLQLEIKKLTRQLDRDTDAE</sequence>
<comment type="caution">
    <text evidence="1">The sequence shown here is derived from an EMBL/GenBank/DDBJ whole genome shotgun (WGS) entry which is preliminary data.</text>
</comment>
<accession>A0ACB7RY25</accession>
<name>A0ACB7RY25_HYAAI</name>
<dbReference type="EMBL" id="CM023486">
    <property type="protein sequence ID" value="KAH6927285.1"/>
    <property type="molecule type" value="Genomic_DNA"/>
</dbReference>